<dbReference type="Gene3D" id="1.10.510.10">
    <property type="entry name" value="Transferase(Phosphotransferase) domain 1"/>
    <property type="match status" value="1"/>
</dbReference>
<dbReference type="InterPro" id="IPR017441">
    <property type="entry name" value="Protein_kinase_ATP_BS"/>
</dbReference>
<feature type="binding site" evidence="7">
    <location>
        <position position="42"/>
    </location>
    <ligand>
        <name>ATP</name>
        <dbReference type="ChEBI" id="CHEBI:30616"/>
    </ligand>
</feature>
<dbReference type="PANTHER" id="PTHR43289:SF6">
    <property type="entry name" value="SERINE_THREONINE-PROTEIN KINASE NEKL-3"/>
    <property type="match status" value="1"/>
</dbReference>
<keyword evidence="5 9" id="KW-0418">Kinase</keyword>
<dbReference type="Pfam" id="PF26309">
    <property type="entry name" value="DUF8082"/>
    <property type="match status" value="2"/>
</dbReference>
<gene>
    <name evidence="9" type="ORF">BJG93_18350</name>
</gene>
<sequence length="485" mass="51115">MSNEATPTRIGKYRIDRVLGTGAMGVVYLAFDPHLERPVALKTVRRELLAGEDTSGDMLLRFRNEARAAGRLAHPNIVTVHDFGEDGGTAYIVMEYVAGHGLDTLLVPGHALPLSEAFHWLAQLLAALAYAHEAGVVHRDIKPANLLVTAAGLLKVADFGVARIGSSATSSGWMIGTPSYMSPEQFEGESVDARADLFSAGVVLYRMLTGRQPFVGSPATIRQKIIKDAPARPSEIVSALPPALDAMVAKALARRPDDRFGSAAEWLASLRSLAVSPAAADDDRTIVTPSVYWSASASLPAHATGVGPAPVPVPSAPPSWPPEMLARIERQLATQMGPLASLLVRRAATQTNDLPTLGAQLAAALPDTARLEFEQAFARLTAGLPDMSTMTSSSPGSRVATAAAKVSAVSPASAAGTSPDSAIDQASIDAVAVKLAVYLGPIAKMIASREARHAANFDEFVQRVEDCITDPAQRGRFRHDVDSSG</sequence>
<evidence type="ECO:0000256" key="5">
    <source>
        <dbReference type="ARBA" id="ARBA00022777"/>
    </source>
</evidence>
<keyword evidence="10" id="KW-1185">Reference proteome</keyword>
<dbReference type="Gene3D" id="3.30.200.20">
    <property type="entry name" value="Phosphorylase Kinase, domain 1"/>
    <property type="match status" value="1"/>
</dbReference>
<dbReference type="Proteomes" id="UP000179860">
    <property type="component" value="Chromosome 2"/>
</dbReference>
<dbReference type="InterPro" id="IPR011009">
    <property type="entry name" value="Kinase-like_dom_sf"/>
</dbReference>
<name>A0A1I9YMC4_9BURK</name>
<keyword evidence="4 7" id="KW-0547">Nucleotide-binding</keyword>
<organism evidence="9 10">
    <name type="scientific">Paraburkholderia sprentiae WSM5005</name>
    <dbReference type="NCBI Taxonomy" id="754502"/>
    <lineage>
        <taxon>Bacteria</taxon>
        <taxon>Pseudomonadati</taxon>
        <taxon>Pseudomonadota</taxon>
        <taxon>Betaproteobacteria</taxon>
        <taxon>Burkholderiales</taxon>
        <taxon>Burkholderiaceae</taxon>
        <taxon>Paraburkholderia</taxon>
    </lineage>
</organism>
<protein>
    <recommendedName>
        <fullName evidence="1">non-specific serine/threonine protein kinase</fullName>
        <ecNumber evidence="1">2.7.11.1</ecNumber>
    </recommendedName>
</protein>
<dbReference type="PROSITE" id="PS50011">
    <property type="entry name" value="PROTEIN_KINASE_DOM"/>
    <property type="match status" value="1"/>
</dbReference>
<dbReference type="PANTHER" id="PTHR43289">
    <property type="entry name" value="MITOGEN-ACTIVATED PROTEIN KINASE KINASE KINASE 20-RELATED"/>
    <property type="match status" value="1"/>
</dbReference>
<accession>A0A1I9YMC4</accession>
<evidence type="ECO:0000313" key="9">
    <source>
        <dbReference type="EMBL" id="APA87457.1"/>
    </source>
</evidence>
<feature type="domain" description="Protein kinase" evidence="8">
    <location>
        <begin position="13"/>
        <end position="273"/>
    </location>
</feature>
<keyword evidence="2 9" id="KW-0723">Serine/threonine-protein kinase</keyword>
<reference evidence="9" key="1">
    <citation type="submission" date="2016-09" db="EMBL/GenBank/DDBJ databases">
        <title>The Complete Genome of Burkholderia sprentiae wsm5005.</title>
        <authorList>
            <person name="De Meyer S."/>
            <person name="Wang P."/>
            <person name="Terpolilli J."/>
        </authorList>
    </citation>
    <scope>NUCLEOTIDE SEQUENCE [LARGE SCALE GENOMIC DNA]</scope>
    <source>
        <strain evidence="9">WSM5005</strain>
    </source>
</reference>
<evidence type="ECO:0000256" key="3">
    <source>
        <dbReference type="ARBA" id="ARBA00022679"/>
    </source>
</evidence>
<dbReference type="SUPFAM" id="SSF56112">
    <property type="entry name" value="Protein kinase-like (PK-like)"/>
    <property type="match status" value="1"/>
</dbReference>
<dbReference type="STRING" id="754502.BJG93_18350"/>
<dbReference type="Pfam" id="PF00069">
    <property type="entry name" value="Pkinase"/>
    <property type="match status" value="1"/>
</dbReference>
<evidence type="ECO:0000256" key="4">
    <source>
        <dbReference type="ARBA" id="ARBA00022741"/>
    </source>
</evidence>
<dbReference type="InterPro" id="IPR008271">
    <property type="entry name" value="Ser/Thr_kinase_AS"/>
</dbReference>
<evidence type="ECO:0000259" key="8">
    <source>
        <dbReference type="PROSITE" id="PS50011"/>
    </source>
</evidence>
<dbReference type="GO" id="GO:0004674">
    <property type="term" value="F:protein serine/threonine kinase activity"/>
    <property type="evidence" value="ECO:0007669"/>
    <property type="project" value="UniProtKB-KW"/>
</dbReference>
<dbReference type="SMART" id="SM00220">
    <property type="entry name" value="S_TKc"/>
    <property type="match status" value="1"/>
</dbReference>
<dbReference type="GO" id="GO:0005524">
    <property type="term" value="F:ATP binding"/>
    <property type="evidence" value="ECO:0007669"/>
    <property type="project" value="UniProtKB-UniRule"/>
</dbReference>
<reference evidence="9" key="2">
    <citation type="submission" date="2021-06" db="EMBL/GenBank/DDBJ databases">
        <authorList>
            <person name="Rogers T.H."/>
            <person name="Ramsay J.P."/>
            <person name="Wang P."/>
            <person name="Terpolilli J."/>
        </authorList>
    </citation>
    <scope>NUCLEOTIDE SEQUENCE</scope>
    <source>
        <strain evidence="9">WSM5005</strain>
    </source>
</reference>
<dbReference type="AlphaFoldDB" id="A0A1I9YMC4"/>
<dbReference type="PROSITE" id="PS00108">
    <property type="entry name" value="PROTEIN_KINASE_ST"/>
    <property type="match status" value="1"/>
</dbReference>
<keyword evidence="3" id="KW-0808">Transferase</keyword>
<dbReference type="RefSeq" id="WP_027194104.1">
    <property type="nucleotide sequence ID" value="NZ_CP017562.2"/>
</dbReference>
<dbReference type="CDD" id="cd14014">
    <property type="entry name" value="STKc_PknB_like"/>
    <property type="match status" value="1"/>
</dbReference>
<dbReference type="InterPro" id="IPR000719">
    <property type="entry name" value="Prot_kinase_dom"/>
</dbReference>
<dbReference type="KEGG" id="pspw:BJG93_18350"/>
<evidence type="ECO:0000313" key="10">
    <source>
        <dbReference type="Proteomes" id="UP000179860"/>
    </source>
</evidence>
<evidence type="ECO:0000256" key="2">
    <source>
        <dbReference type="ARBA" id="ARBA00022527"/>
    </source>
</evidence>
<evidence type="ECO:0000256" key="1">
    <source>
        <dbReference type="ARBA" id="ARBA00012513"/>
    </source>
</evidence>
<dbReference type="FunFam" id="1.10.510.10:FF:000021">
    <property type="entry name" value="Serine/threonine protein kinase"/>
    <property type="match status" value="1"/>
</dbReference>
<evidence type="ECO:0000256" key="6">
    <source>
        <dbReference type="ARBA" id="ARBA00022840"/>
    </source>
</evidence>
<dbReference type="InterPro" id="IPR058395">
    <property type="entry name" value="DUF8082"/>
</dbReference>
<dbReference type="EC" id="2.7.11.1" evidence="1"/>
<dbReference type="OrthoDB" id="9791419at2"/>
<keyword evidence="6 7" id="KW-0067">ATP-binding</keyword>
<dbReference type="PROSITE" id="PS00107">
    <property type="entry name" value="PROTEIN_KINASE_ATP"/>
    <property type="match status" value="1"/>
</dbReference>
<dbReference type="EMBL" id="CP017562">
    <property type="protein sequence ID" value="APA87457.1"/>
    <property type="molecule type" value="Genomic_DNA"/>
</dbReference>
<evidence type="ECO:0000256" key="7">
    <source>
        <dbReference type="PROSITE-ProRule" id="PRU10141"/>
    </source>
</evidence>
<proteinExistence type="predicted"/>